<evidence type="ECO:0000313" key="3">
    <source>
        <dbReference type="Proteomes" id="UP000663828"/>
    </source>
</evidence>
<evidence type="ECO:0008006" key="4">
    <source>
        <dbReference type="Google" id="ProtNLM"/>
    </source>
</evidence>
<comment type="caution">
    <text evidence="1">The sequence shown here is derived from an EMBL/GenBank/DDBJ whole genome shotgun (WGS) entry which is preliminary data.</text>
</comment>
<name>A0A815JH83_ADIRI</name>
<dbReference type="EMBL" id="CAJNOJ010000786">
    <property type="protein sequence ID" value="CAF1522486.1"/>
    <property type="molecule type" value="Genomic_DNA"/>
</dbReference>
<gene>
    <name evidence="2" type="ORF">EDS130_LOCUS43973</name>
    <name evidence="1" type="ORF">XAT740_LOCUS33144</name>
</gene>
<accession>A0A815JH83</accession>
<keyword evidence="3" id="KW-1185">Reference proteome</keyword>
<evidence type="ECO:0000313" key="1">
    <source>
        <dbReference type="EMBL" id="CAF1382329.1"/>
    </source>
</evidence>
<organism evidence="1 3">
    <name type="scientific">Adineta ricciae</name>
    <name type="common">Rotifer</name>
    <dbReference type="NCBI Taxonomy" id="249248"/>
    <lineage>
        <taxon>Eukaryota</taxon>
        <taxon>Metazoa</taxon>
        <taxon>Spiralia</taxon>
        <taxon>Gnathifera</taxon>
        <taxon>Rotifera</taxon>
        <taxon>Eurotatoria</taxon>
        <taxon>Bdelloidea</taxon>
        <taxon>Adinetida</taxon>
        <taxon>Adinetidae</taxon>
        <taxon>Adineta</taxon>
    </lineage>
</organism>
<proteinExistence type="predicted"/>
<protein>
    <recommendedName>
        <fullName evidence="4">Reverse transcriptase domain-containing protein</fullName>
    </recommendedName>
</protein>
<dbReference type="InterPro" id="IPR052560">
    <property type="entry name" value="RdDP_mobile_element"/>
</dbReference>
<dbReference type="EMBL" id="CAJNOR010003144">
    <property type="protein sequence ID" value="CAF1382329.1"/>
    <property type="molecule type" value="Genomic_DNA"/>
</dbReference>
<evidence type="ECO:0000313" key="2">
    <source>
        <dbReference type="EMBL" id="CAF1522486.1"/>
    </source>
</evidence>
<dbReference type="AlphaFoldDB" id="A0A815JH83"/>
<dbReference type="Proteomes" id="UP000663828">
    <property type="component" value="Unassembled WGS sequence"/>
</dbReference>
<reference evidence="1" key="1">
    <citation type="submission" date="2021-02" db="EMBL/GenBank/DDBJ databases">
        <authorList>
            <person name="Nowell W R."/>
        </authorList>
    </citation>
    <scope>NUCLEOTIDE SEQUENCE</scope>
</reference>
<dbReference type="OrthoDB" id="7700357at2759"/>
<sequence length="257" mass="30117">MNDILPHTEHGLFANDIALWTTSNTLTSLTQRLQQSIDAFEIWYKSWKLKLQPTKTEMIHFRLHPRKKYKHPVEVKVENTIIKPLDATRYLGAVIDKQLKWRSHLQHLETKMAGRISLLRYLAKSAQEPNQKTMINIFKAIARPVMTYGYPVILTANDKVWDRLQIILNKALRATLGLPIYTSVEYINRITKIEKNQRLCNITASTIYSHRYTQQRPNAPTTPARHRRSTMTKHQYQCYKTICVDVHIDSRSTTNDY</sequence>
<dbReference type="PANTHER" id="PTHR36688:SF1">
    <property type="entry name" value="ENDONUCLEASE_EXONUCLEASE_PHOSPHATASE DOMAIN-CONTAINING PROTEIN"/>
    <property type="match status" value="1"/>
</dbReference>
<dbReference type="Proteomes" id="UP000663852">
    <property type="component" value="Unassembled WGS sequence"/>
</dbReference>
<dbReference type="PANTHER" id="PTHR36688">
    <property type="entry name" value="ENDO/EXONUCLEASE/PHOSPHATASE DOMAIN-CONTAINING PROTEIN"/>
    <property type="match status" value="1"/>
</dbReference>